<evidence type="ECO:0000313" key="4">
    <source>
        <dbReference type="Proteomes" id="UP000078503"/>
    </source>
</evidence>
<evidence type="ECO:0000256" key="1">
    <source>
        <dbReference type="SAM" id="MobiDB-lite"/>
    </source>
</evidence>
<name>A0A178K8R2_9GAMM</name>
<evidence type="ECO:0008006" key="5">
    <source>
        <dbReference type="Google" id="ProtNLM"/>
    </source>
</evidence>
<feature type="signal peptide" evidence="2">
    <location>
        <begin position="1"/>
        <end position="34"/>
    </location>
</feature>
<dbReference type="STRING" id="858640.A3K86_14355"/>
<dbReference type="Proteomes" id="UP000078503">
    <property type="component" value="Unassembled WGS sequence"/>
</dbReference>
<feature type="chain" id="PRO_5008090135" description="DUF4154 domain-containing protein" evidence="2">
    <location>
        <begin position="35"/>
        <end position="216"/>
    </location>
</feature>
<reference evidence="3 4" key="1">
    <citation type="submission" date="2016-03" db="EMBL/GenBank/DDBJ databases">
        <title>Photobacterium proteolyticum sp. nov. a protease producing bacterium isolated from ocean sediments of Laizhou Bay.</title>
        <authorList>
            <person name="Li Y."/>
        </authorList>
    </citation>
    <scope>NUCLEOTIDE SEQUENCE [LARGE SCALE GENOMIC DNA]</scope>
    <source>
        <strain evidence="3 4">R-40508</strain>
    </source>
</reference>
<feature type="region of interest" description="Disordered" evidence="1">
    <location>
        <begin position="194"/>
        <end position="216"/>
    </location>
</feature>
<sequence length="216" mass="24795">MMLSICKKLRSYYGATLRLPLQLMLFFSSSFLFNADSRAETDTGFDDHQIKAVYIYRFASFVRWPQTEDHQIQYCSLGADHISQTLHQLILDENNNKRLVFHYIDNLSQASQCEVVYISPNQFPMSHDVPQLPGVLTISGYPDFLKHGGMIELRSKQKRIRPIIALNLIQKANMAISSQLLRIAIIENNLTSTHGRKNRPHDPFPIQRGNYATLGQ</sequence>
<dbReference type="AlphaFoldDB" id="A0A178K8R2"/>
<organism evidence="3 4">
    <name type="scientific">Photobacterium jeanii</name>
    <dbReference type="NCBI Taxonomy" id="858640"/>
    <lineage>
        <taxon>Bacteria</taxon>
        <taxon>Pseudomonadati</taxon>
        <taxon>Pseudomonadota</taxon>
        <taxon>Gammaproteobacteria</taxon>
        <taxon>Vibrionales</taxon>
        <taxon>Vibrionaceae</taxon>
        <taxon>Photobacterium</taxon>
    </lineage>
</organism>
<evidence type="ECO:0000313" key="3">
    <source>
        <dbReference type="EMBL" id="OAN13740.1"/>
    </source>
</evidence>
<protein>
    <recommendedName>
        <fullName evidence="5">DUF4154 domain-containing protein</fullName>
    </recommendedName>
</protein>
<dbReference type="InterPro" id="IPR025293">
    <property type="entry name" value="YfiR/HmsC-like"/>
</dbReference>
<dbReference type="Pfam" id="PF13689">
    <property type="entry name" value="DUF4154"/>
    <property type="match status" value="1"/>
</dbReference>
<keyword evidence="4" id="KW-1185">Reference proteome</keyword>
<accession>A0A178K8R2</accession>
<gene>
    <name evidence="3" type="ORF">A3K86_14355</name>
</gene>
<evidence type="ECO:0000256" key="2">
    <source>
        <dbReference type="SAM" id="SignalP"/>
    </source>
</evidence>
<comment type="caution">
    <text evidence="3">The sequence shown here is derived from an EMBL/GenBank/DDBJ whole genome shotgun (WGS) entry which is preliminary data.</text>
</comment>
<dbReference type="EMBL" id="LVHF01000028">
    <property type="protein sequence ID" value="OAN13740.1"/>
    <property type="molecule type" value="Genomic_DNA"/>
</dbReference>
<keyword evidence="2" id="KW-0732">Signal</keyword>
<proteinExistence type="predicted"/>